<reference evidence="1 2" key="1">
    <citation type="submission" date="2011-02" db="EMBL/GenBank/DDBJ databases">
        <authorList>
            <person name="Nelson K.E."/>
            <person name="Sutton G."/>
            <person name="Torralba M."/>
            <person name="Durkin S."/>
            <person name="Harkins D."/>
            <person name="Montgomery R."/>
            <person name="Ziemer C."/>
            <person name="Klaassens E."/>
            <person name="Ocuiv P."/>
            <person name="Morrison M."/>
        </authorList>
    </citation>
    <scope>NUCLEOTIDE SEQUENCE [LARGE SCALE GENOMIC DNA]</scope>
    <source>
        <strain evidence="1 2">8</strain>
    </source>
</reference>
<dbReference type="Pfam" id="PF13306">
    <property type="entry name" value="LRR_5"/>
    <property type="match status" value="1"/>
</dbReference>
<dbReference type="RefSeq" id="WP_002847014.1">
    <property type="nucleotide sequence ID" value="NZ_ADKM02000018.1"/>
</dbReference>
<dbReference type="OrthoDB" id="1816487at2"/>
<gene>
    <name evidence="1" type="ORF">CUS_7334</name>
</gene>
<dbReference type="Gene3D" id="3.80.10.10">
    <property type="entry name" value="Ribonuclease Inhibitor"/>
    <property type="match status" value="1"/>
</dbReference>
<dbReference type="eggNOG" id="COG5492">
    <property type="taxonomic scope" value="Bacteria"/>
</dbReference>
<dbReference type="EMBL" id="ADKM02000018">
    <property type="protein sequence ID" value="EGC04565.1"/>
    <property type="molecule type" value="Genomic_DNA"/>
</dbReference>
<name>E9S7V9_RUMAL</name>
<dbReference type="InterPro" id="IPR053139">
    <property type="entry name" value="Surface_bspA-like"/>
</dbReference>
<organism evidence="1 2">
    <name type="scientific">Ruminococcus albus 8</name>
    <dbReference type="NCBI Taxonomy" id="246199"/>
    <lineage>
        <taxon>Bacteria</taxon>
        <taxon>Bacillati</taxon>
        <taxon>Bacillota</taxon>
        <taxon>Clostridia</taxon>
        <taxon>Eubacteriales</taxon>
        <taxon>Oscillospiraceae</taxon>
        <taxon>Ruminococcus</taxon>
    </lineage>
</organism>
<comment type="caution">
    <text evidence="1">The sequence shown here is derived from an EMBL/GenBank/DDBJ whole genome shotgun (WGS) entry which is preliminary data.</text>
</comment>
<dbReference type="InterPro" id="IPR032675">
    <property type="entry name" value="LRR_dom_sf"/>
</dbReference>
<dbReference type="Proteomes" id="UP000004259">
    <property type="component" value="Unassembled WGS sequence"/>
</dbReference>
<proteinExistence type="predicted"/>
<sequence>MRCERCRSEIRAGSIVCDECGAPVLQNIKGFANTAVIQRRLHSMTELYGAEVIGSRRFISLVMDHLPDLDKERRLLVRAIRAGVLGTLIKGRGEPEIAVTKAKRYLLGEAFLAENACDFVLACFTYLLGLPYQSAYRVEEHEESRIIRNDDGADEAPAFAERAAVLTAADAVRSKLSRNIIVPEGYVKINDSVYHGYLRLKTVKLPSTMLVIGRYAFAECVHLASIELPDSVKVIKQGAFSGCERLRTVKLPRGLCEIDDELFGGCVTLSEVDIPSSVCMIGAGAFSGCEKLEKVNLPQEIRYIDPTAFSYCGMLSVSCAAGSYAQRFCEEHDIDHVLVRR</sequence>
<dbReference type="InterPro" id="IPR026906">
    <property type="entry name" value="LRR_5"/>
</dbReference>
<dbReference type="PANTHER" id="PTHR45661:SF3">
    <property type="entry name" value="IG-LIKE DOMAIN-CONTAINING PROTEIN"/>
    <property type="match status" value="1"/>
</dbReference>
<dbReference type="STRING" id="246199.CUS_7334"/>
<evidence type="ECO:0000313" key="2">
    <source>
        <dbReference type="Proteomes" id="UP000004259"/>
    </source>
</evidence>
<protein>
    <submittedName>
        <fullName evidence="1">Uncharacterized protein</fullName>
    </submittedName>
</protein>
<dbReference type="AlphaFoldDB" id="E9S7V9"/>
<keyword evidence="2" id="KW-1185">Reference proteome</keyword>
<accession>E9S7V9</accession>
<dbReference type="PANTHER" id="PTHR45661">
    <property type="entry name" value="SURFACE ANTIGEN"/>
    <property type="match status" value="1"/>
</dbReference>
<evidence type="ECO:0000313" key="1">
    <source>
        <dbReference type="EMBL" id="EGC04565.1"/>
    </source>
</evidence>
<dbReference type="SUPFAM" id="SSF52058">
    <property type="entry name" value="L domain-like"/>
    <property type="match status" value="1"/>
</dbReference>